<dbReference type="PATRIC" id="fig|1094466.5.peg.1754"/>
<dbReference type="RefSeq" id="WP_014388845.1">
    <property type="nucleotide sequence ID" value="NC_017025.1"/>
</dbReference>
<dbReference type="STRING" id="1094466.KQS_08955"/>
<sequence>MNKLCPCGSQQVLENCCMPHLLNQSAPTAEALMRSRYTAYTLHQADYLYATTLLSERRYTSKTEILQWAQQNKWMKLEVLEATEKTVTFKAYYFDALGTPQIHHEKSTFKKVQDKWYYVSGKFFS</sequence>
<gene>
    <name evidence="2" type="ordered locus">KQS_08955</name>
</gene>
<name>H8XTZ6_FLAIG</name>
<dbReference type="HOGENOM" id="CLU_099590_2_1_10"/>
<dbReference type="Gene3D" id="3.10.450.50">
    <property type="match status" value="1"/>
</dbReference>
<dbReference type="InterPro" id="IPR004027">
    <property type="entry name" value="SEC_C_motif"/>
</dbReference>
<feature type="domain" description="YchJ-like middle NTF2-like" evidence="1">
    <location>
        <begin position="28"/>
        <end position="121"/>
    </location>
</feature>
<dbReference type="InterPro" id="IPR032710">
    <property type="entry name" value="NTF2-like_dom_sf"/>
</dbReference>
<dbReference type="eggNOG" id="COG3012">
    <property type="taxonomic scope" value="Bacteria"/>
</dbReference>
<dbReference type="KEGG" id="fin:KQS_08955"/>
<reference evidence="3" key="2">
    <citation type="submission" date="2012-03" db="EMBL/GenBank/DDBJ databases">
        <title>Complete genome sequence of Flavobacterium indicum GPTSA100-9T, isolated from warm spring water.</title>
        <authorList>
            <person name="Barbier P."/>
            <person name="Houel A."/>
            <person name="Loux V."/>
            <person name="Poulain J."/>
            <person name="Bernardet J.-F."/>
            <person name="Touchon M."/>
            <person name="Duchaud E."/>
        </authorList>
    </citation>
    <scope>NUCLEOTIDE SEQUENCE [LARGE SCALE GENOMIC DNA]</scope>
    <source>
        <strain evidence="3">DSM 17447 / CIP 109464 / GPTSA100-9</strain>
    </source>
</reference>
<dbReference type="InterPro" id="IPR048469">
    <property type="entry name" value="YchJ-like_M"/>
</dbReference>
<dbReference type="Pfam" id="PF17775">
    <property type="entry name" value="YchJ_M-like"/>
    <property type="match status" value="1"/>
</dbReference>
<reference evidence="2 3" key="1">
    <citation type="journal article" date="2012" name="J. Bacteriol.">
        <title>Complete Genome Sequence of Flavobacterium indicum GPSTA100-9T, Isolated from Warm Spring Water.</title>
        <authorList>
            <person name="Barbier P."/>
            <person name="Houel A."/>
            <person name="Loux V."/>
            <person name="Poulain J."/>
            <person name="Bernardet J.F."/>
            <person name="Touchon M."/>
            <person name="Duchaud E."/>
        </authorList>
    </citation>
    <scope>NUCLEOTIDE SEQUENCE [LARGE SCALE GENOMIC DNA]</scope>
    <source>
        <strain evidence="3">DSM 17447 / CIP 109464 / GPTSA100-9</strain>
    </source>
</reference>
<evidence type="ECO:0000313" key="3">
    <source>
        <dbReference type="Proteomes" id="UP000007599"/>
    </source>
</evidence>
<accession>H8XTZ6</accession>
<dbReference type="OrthoDB" id="21421at2"/>
<dbReference type="Proteomes" id="UP000007599">
    <property type="component" value="Chromosome I"/>
</dbReference>
<proteinExistence type="predicted"/>
<evidence type="ECO:0000313" key="2">
    <source>
        <dbReference type="EMBL" id="CCG53726.1"/>
    </source>
</evidence>
<protein>
    <recommendedName>
        <fullName evidence="1">YchJ-like middle NTF2-like domain-containing protein</fullName>
    </recommendedName>
</protein>
<dbReference type="Pfam" id="PF02810">
    <property type="entry name" value="SEC-C"/>
    <property type="match status" value="1"/>
</dbReference>
<keyword evidence="3" id="KW-1185">Reference proteome</keyword>
<dbReference type="EMBL" id="HE774682">
    <property type="protein sequence ID" value="CCG53726.1"/>
    <property type="molecule type" value="Genomic_DNA"/>
</dbReference>
<evidence type="ECO:0000259" key="1">
    <source>
        <dbReference type="Pfam" id="PF17775"/>
    </source>
</evidence>
<organism evidence="2 3">
    <name type="scientific">Flavobacterium indicum (strain DSM 17447 / CIP 109464 / GPTSA100-9)</name>
    <dbReference type="NCBI Taxonomy" id="1094466"/>
    <lineage>
        <taxon>Bacteria</taxon>
        <taxon>Pseudomonadati</taxon>
        <taxon>Bacteroidota</taxon>
        <taxon>Flavobacteriia</taxon>
        <taxon>Flavobacteriales</taxon>
        <taxon>Flavobacteriaceae</taxon>
        <taxon>Flavobacterium</taxon>
    </lineage>
</organism>
<dbReference type="SUPFAM" id="SSF54427">
    <property type="entry name" value="NTF2-like"/>
    <property type="match status" value="1"/>
</dbReference>
<dbReference type="AlphaFoldDB" id="H8XTZ6"/>